<dbReference type="InterPro" id="IPR039910">
    <property type="entry name" value="D15-like"/>
</dbReference>
<keyword evidence="5" id="KW-0998">Cell outer membrane</keyword>
<evidence type="ECO:0000256" key="2">
    <source>
        <dbReference type="ARBA" id="ARBA00022692"/>
    </source>
</evidence>
<sequence length="841" mass="96746">MKNQHFKIFILTLFTGLIFSCDTVKRVNEGALLLTENEVFVNDKKDKSETIENLLYQHPNRNTLGVPLRLHLYNTARPNRDSIFEAWLDKKPKRPERLKKMYSQKQVDNLKKSALNFNNWLKEKGEAPVIVNEAKSKKSTNRLEAYYINNGWFNAEAQYEVIKKENKRAEIKYNVQTGTAFIIDSISEIIKSPKVKTLYEQYKSKSLLKTNEQYKTSNFDEERSRISTSLRNSGVYHFNQDYITFEIDTIGTNKKVNVGLTILDRSIRDHDSVIRQPFEVYTIRDVNVITDYSYENRGKPFQDSTSFNGYKFYSYNKMRHSPKAIANAIFIKPGDVFRDRDMISTYRHLKELRTFRYPNIEVTERLDNTITDTILLTPLKRFSLGFSTDVSTSNIQTLGFSLNPSLLMRNLFRGAETLEIAGKGSVGSSKDKNNPNDAFFDIIEYGVDFRLTFPRFFSPFYTKHLIPKYMSPTTNISLTMSSQTNIGLDKQTFGGIFNYNWTPNKTVTNRVDVFNLQYVQNLNVDAYFDVYQNSYASLNEIAQDVNYIAPDENLAIPDGANDFIDYATSNPTPPEFSNSQSATVNSISERKNRLTENNLILSSSWSVIVNERQSLFDEDYYILRFKLEPAGNLLSLGAGLLNLKKDDEGRNKLFNVAYSQFIKSEVEYTKHWDLGKKNVLAFRSFLGIAIPYGNSKSIPFSRSFFAGGPNDNRAWTAYSLGPGSSQTTNEFNEANFKLAFNAEQRFHILEKFYGAAFVDVGNIWNVLDNVTDEGATFTGFKSLEDLAVGSGFGLRYDFSFFVFRFDVGFKTYDPSYGQENRWFKDYNFSNAVYNIGINYPF</sequence>
<proteinExistence type="predicted"/>
<evidence type="ECO:0000256" key="1">
    <source>
        <dbReference type="ARBA" id="ARBA00004370"/>
    </source>
</evidence>
<protein>
    <recommendedName>
        <fullName evidence="6">Bacterial surface antigen (D15) domain-containing protein</fullName>
    </recommendedName>
</protein>
<evidence type="ECO:0000313" key="7">
    <source>
        <dbReference type="EMBL" id="AUS06002.1"/>
    </source>
</evidence>
<name>A0A2I7SJB6_9FLAO</name>
<dbReference type="OrthoDB" id="9814535at2"/>
<gene>
    <name evidence="7" type="ORF">C1A40_11305</name>
</gene>
<keyword evidence="4" id="KW-0472">Membrane</keyword>
<evidence type="ECO:0000256" key="5">
    <source>
        <dbReference type="ARBA" id="ARBA00023237"/>
    </source>
</evidence>
<evidence type="ECO:0000256" key="4">
    <source>
        <dbReference type="ARBA" id="ARBA00023136"/>
    </source>
</evidence>
<dbReference type="Proteomes" id="UP000236592">
    <property type="component" value="Chromosome"/>
</dbReference>
<dbReference type="Gene3D" id="2.40.160.50">
    <property type="entry name" value="membrane protein fhac: a member of the omp85/tpsb transporter family"/>
    <property type="match status" value="1"/>
</dbReference>
<dbReference type="Pfam" id="PF01103">
    <property type="entry name" value="Omp85"/>
    <property type="match status" value="1"/>
</dbReference>
<reference evidence="8" key="1">
    <citation type="submission" date="2018-01" db="EMBL/GenBank/DDBJ databases">
        <title>Complete genome of Tamlana sp. UJ94.</title>
        <authorList>
            <person name="Jung J."/>
            <person name="Chung D."/>
            <person name="Bae S.S."/>
            <person name="Baek K."/>
        </authorList>
    </citation>
    <scope>NUCLEOTIDE SEQUENCE [LARGE SCALE GENOMIC DNA]</scope>
    <source>
        <strain evidence="8">UJ94</strain>
    </source>
</reference>
<accession>A0A2I7SJB6</accession>
<keyword evidence="3" id="KW-0732">Signal</keyword>
<dbReference type="GO" id="GO:0019867">
    <property type="term" value="C:outer membrane"/>
    <property type="evidence" value="ECO:0007669"/>
    <property type="project" value="InterPro"/>
</dbReference>
<dbReference type="PANTHER" id="PTHR12815:SF47">
    <property type="entry name" value="TRANSLOCATION AND ASSEMBLY MODULE SUBUNIT TAMA"/>
    <property type="match status" value="1"/>
</dbReference>
<dbReference type="KEGG" id="taj:C1A40_11305"/>
<keyword evidence="8" id="KW-1185">Reference proteome</keyword>
<evidence type="ECO:0000256" key="3">
    <source>
        <dbReference type="ARBA" id="ARBA00022729"/>
    </source>
</evidence>
<dbReference type="PANTHER" id="PTHR12815">
    <property type="entry name" value="SORTING AND ASSEMBLY MACHINERY SAMM50 PROTEIN FAMILY MEMBER"/>
    <property type="match status" value="1"/>
</dbReference>
<evidence type="ECO:0000259" key="6">
    <source>
        <dbReference type="Pfam" id="PF01103"/>
    </source>
</evidence>
<feature type="domain" description="Bacterial surface antigen (D15)" evidence="6">
    <location>
        <begin position="480"/>
        <end position="820"/>
    </location>
</feature>
<dbReference type="InterPro" id="IPR000184">
    <property type="entry name" value="Bac_surfAg_D15"/>
</dbReference>
<dbReference type="EMBL" id="CP025938">
    <property type="protein sequence ID" value="AUS06002.1"/>
    <property type="molecule type" value="Genomic_DNA"/>
</dbReference>
<evidence type="ECO:0000313" key="8">
    <source>
        <dbReference type="Proteomes" id="UP000236592"/>
    </source>
</evidence>
<keyword evidence="2" id="KW-0812">Transmembrane</keyword>
<comment type="subcellular location">
    <subcellularLocation>
        <location evidence="1">Membrane</location>
    </subcellularLocation>
</comment>
<organism evidence="7 8">
    <name type="scientific">Pseudotamlana carrageenivorans</name>
    <dbReference type="NCBI Taxonomy" id="2069432"/>
    <lineage>
        <taxon>Bacteria</taxon>
        <taxon>Pseudomonadati</taxon>
        <taxon>Bacteroidota</taxon>
        <taxon>Flavobacteriia</taxon>
        <taxon>Flavobacteriales</taxon>
        <taxon>Flavobacteriaceae</taxon>
        <taxon>Pseudotamlana</taxon>
    </lineage>
</organism>
<dbReference type="AlphaFoldDB" id="A0A2I7SJB6"/>
<dbReference type="PROSITE" id="PS51257">
    <property type="entry name" value="PROKAR_LIPOPROTEIN"/>
    <property type="match status" value="1"/>
</dbReference>